<keyword evidence="2" id="KW-1003">Cell membrane</keyword>
<keyword evidence="10" id="KW-0807">Transducer</keyword>
<feature type="transmembrane region" description="Helical" evidence="12">
    <location>
        <begin position="122"/>
        <end position="146"/>
    </location>
</feature>
<feature type="transmembrane region" description="Helical" evidence="12">
    <location>
        <begin position="83"/>
        <end position="101"/>
    </location>
</feature>
<comment type="caution">
    <text evidence="14">The sequence shown here is derived from an EMBL/GenBank/DDBJ whole genome shotgun (WGS) entry which is preliminary data.</text>
</comment>
<feature type="compositionally biased region" description="Polar residues" evidence="11">
    <location>
        <begin position="346"/>
        <end position="357"/>
    </location>
</feature>
<keyword evidence="7" id="KW-1015">Disulfide bond</keyword>
<evidence type="ECO:0000256" key="7">
    <source>
        <dbReference type="ARBA" id="ARBA00023157"/>
    </source>
</evidence>
<gene>
    <name evidence="14" type="ORF">DPMN_101907</name>
</gene>
<evidence type="ECO:0000256" key="4">
    <source>
        <dbReference type="ARBA" id="ARBA00022989"/>
    </source>
</evidence>
<reference evidence="14" key="1">
    <citation type="journal article" date="2019" name="bioRxiv">
        <title>The Genome of the Zebra Mussel, Dreissena polymorpha: A Resource for Invasive Species Research.</title>
        <authorList>
            <person name="McCartney M.A."/>
            <person name="Auch B."/>
            <person name="Kono T."/>
            <person name="Mallez S."/>
            <person name="Zhang Y."/>
            <person name="Obille A."/>
            <person name="Becker A."/>
            <person name="Abrahante J.E."/>
            <person name="Garbe J."/>
            <person name="Badalamenti J.P."/>
            <person name="Herman A."/>
            <person name="Mangelson H."/>
            <person name="Liachko I."/>
            <person name="Sullivan S."/>
            <person name="Sone E.D."/>
            <person name="Koren S."/>
            <person name="Silverstein K.A.T."/>
            <person name="Beckman K.B."/>
            <person name="Gohl D.M."/>
        </authorList>
    </citation>
    <scope>NUCLEOTIDE SEQUENCE</scope>
    <source>
        <strain evidence="14">Duluth1</strain>
        <tissue evidence="14">Whole animal</tissue>
    </source>
</reference>
<dbReference type="InterPro" id="IPR017452">
    <property type="entry name" value="GPCR_Rhodpsn_7TM"/>
</dbReference>
<feature type="transmembrane region" description="Helical" evidence="12">
    <location>
        <begin position="166"/>
        <end position="190"/>
    </location>
</feature>
<evidence type="ECO:0000256" key="11">
    <source>
        <dbReference type="SAM" id="MobiDB-lite"/>
    </source>
</evidence>
<dbReference type="Gene3D" id="1.20.1070.10">
    <property type="entry name" value="Rhodopsin 7-helix transmembrane proteins"/>
    <property type="match status" value="1"/>
</dbReference>
<evidence type="ECO:0000259" key="13">
    <source>
        <dbReference type="PROSITE" id="PS50262"/>
    </source>
</evidence>
<keyword evidence="3 12" id="KW-0812">Transmembrane</keyword>
<evidence type="ECO:0000256" key="12">
    <source>
        <dbReference type="SAM" id="Phobius"/>
    </source>
</evidence>
<evidence type="ECO:0000256" key="3">
    <source>
        <dbReference type="ARBA" id="ARBA00022692"/>
    </source>
</evidence>
<dbReference type="GO" id="GO:0001609">
    <property type="term" value="F:G protein-coupled adenosine receptor activity"/>
    <property type="evidence" value="ECO:0007669"/>
    <property type="project" value="InterPro"/>
</dbReference>
<comment type="subcellular location">
    <subcellularLocation>
        <location evidence="1">Cell membrane</location>
        <topology evidence="1">Multi-pass membrane protein</topology>
    </subcellularLocation>
</comment>
<evidence type="ECO:0000313" key="14">
    <source>
        <dbReference type="EMBL" id="KAH3859191.1"/>
    </source>
</evidence>
<feature type="compositionally biased region" description="Polar residues" evidence="11">
    <location>
        <begin position="310"/>
        <end position="321"/>
    </location>
</feature>
<dbReference type="Proteomes" id="UP000828390">
    <property type="component" value="Unassembled WGS sequence"/>
</dbReference>
<feature type="transmembrane region" description="Helical" evidence="12">
    <location>
        <begin position="15"/>
        <end position="33"/>
    </location>
</feature>
<sequence>MVMDRTSQVYISGEAIIGAVTCLGNGLVIVAVLRNRRLQTVTNCFIVSLAIADFVVGVVVAPIAALTYIGIPHDFLGCVFMNSIVVAFTQVSIFNLLAVAFERFFAIKHPFEYHKYLTIHRAIYINVIVSVIGLLFGMIPVFGWNLRSEMTDKWKCNFVTTVDMNYVVYFHFFGCIVTPLLIIVGIYIYIFQVVRKQMSQIVALEIAAPSQSKSTVKSKFKREIKAAKSLALVILLFALCWIPIHVLNTISLTCGPSCLYPTELLLFTILLSHANSAFNPILYAYGNSNFKQAFMKMLCNKNITPEHISTFPSSQPKNRNQSSDDKEPNNIGGKEPRSVSPKDIPNDQTGNGVCRTPTVSRADSFTIRNNTKHVSMQIFTVDKEQMQSDTLS</sequence>
<keyword evidence="5" id="KW-0297">G-protein coupled receptor</keyword>
<evidence type="ECO:0000256" key="8">
    <source>
        <dbReference type="ARBA" id="ARBA00023170"/>
    </source>
</evidence>
<dbReference type="SUPFAM" id="SSF81321">
    <property type="entry name" value="Family A G protein-coupled receptor-like"/>
    <property type="match status" value="1"/>
</dbReference>
<dbReference type="OrthoDB" id="9445642at2759"/>
<keyword evidence="9" id="KW-0325">Glycoprotein</keyword>
<accession>A0A9D4LJQ0</accession>
<dbReference type="SMART" id="SM01381">
    <property type="entry name" value="7TM_GPCR_Srsx"/>
    <property type="match status" value="1"/>
</dbReference>
<evidence type="ECO:0000256" key="6">
    <source>
        <dbReference type="ARBA" id="ARBA00023136"/>
    </source>
</evidence>
<dbReference type="GO" id="GO:0005886">
    <property type="term" value="C:plasma membrane"/>
    <property type="evidence" value="ECO:0007669"/>
    <property type="project" value="UniProtKB-SubCell"/>
</dbReference>
<evidence type="ECO:0000256" key="2">
    <source>
        <dbReference type="ARBA" id="ARBA00022475"/>
    </source>
</evidence>
<feature type="transmembrane region" description="Helical" evidence="12">
    <location>
        <begin position="264"/>
        <end position="286"/>
    </location>
</feature>
<dbReference type="InterPro" id="IPR001634">
    <property type="entry name" value="Adenosn_rcpt"/>
</dbReference>
<keyword evidence="15" id="KW-1185">Reference proteome</keyword>
<dbReference type="AlphaFoldDB" id="A0A9D4LJQ0"/>
<dbReference type="PRINTS" id="PR00424">
    <property type="entry name" value="ADENOSINER"/>
</dbReference>
<feature type="transmembrane region" description="Helical" evidence="12">
    <location>
        <begin position="226"/>
        <end position="244"/>
    </location>
</feature>
<evidence type="ECO:0000256" key="10">
    <source>
        <dbReference type="ARBA" id="ARBA00023224"/>
    </source>
</evidence>
<evidence type="ECO:0000256" key="5">
    <source>
        <dbReference type="ARBA" id="ARBA00023040"/>
    </source>
</evidence>
<feature type="region of interest" description="Disordered" evidence="11">
    <location>
        <begin position="308"/>
        <end position="357"/>
    </location>
</feature>
<evidence type="ECO:0000256" key="9">
    <source>
        <dbReference type="ARBA" id="ARBA00023180"/>
    </source>
</evidence>
<keyword evidence="8" id="KW-0675">Receptor</keyword>
<evidence type="ECO:0000313" key="15">
    <source>
        <dbReference type="Proteomes" id="UP000828390"/>
    </source>
</evidence>
<proteinExistence type="predicted"/>
<dbReference type="PRINTS" id="PR00237">
    <property type="entry name" value="GPCRRHODOPSN"/>
</dbReference>
<dbReference type="PROSITE" id="PS50262">
    <property type="entry name" value="G_PROTEIN_RECEP_F1_2"/>
    <property type="match status" value="1"/>
</dbReference>
<feature type="transmembrane region" description="Helical" evidence="12">
    <location>
        <begin position="45"/>
        <end position="71"/>
    </location>
</feature>
<evidence type="ECO:0000256" key="1">
    <source>
        <dbReference type="ARBA" id="ARBA00004651"/>
    </source>
</evidence>
<keyword evidence="4 12" id="KW-1133">Transmembrane helix</keyword>
<dbReference type="PANTHER" id="PTHR24246">
    <property type="entry name" value="OLFACTORY RECEPTOR AND ADENOSINE RECEPTOR"/>
    <property type="match status" value="1"/>
</dbReference>
<organism evidence="14 15">
    <name type="scientific">Dreissena polymorpha</name>
    <name type="common">Zebra mussel</name>
    <name type="synonym">Mytilus polymorpha</name>
    <dbReference type="NCBI Taxonomy" id="45954"/>
    <lineage>
        <taxon>Eukaryota</taxon>
        <taxon>Metazoa</taxon>
        <taxon>Spiralia</taxon>
        <taxon>Lophotrochozoa</taxon>
        <taxon>Mollusca</taxon>
        <taxon>Bivalvia</taxon>
        <taxon>Autobranchia</taxon>
        <taxon>Heteroconchia</taxon>
        <taxon>Euheterodonta</taxon>
        <taxon>Imparidentia</taxon>
        <taxon>Neoheterodontei</taxon>
        <taxon>Myida</taxon>
        <taxon>Dreissenoidea</taxon>
        <taxon>Dreissenidae</taxon>
        <taxon>Dreissena</taxon>
    </lineage>
</organism>
<keyword evidence="6 12" id="KW-0472">Membrane</keyword>
<dbReference type="PANTHER" id="PTHR24246:SF27">
    <property type="entry name" value="ADENOSINE RECEPTOR, ISOFORM A"/>
    <property type="match status" value="1"/>
</dbReference>
<dbReference type="InterPro" id="IPR000276">
    <property type="entry name" value="GPCR_Rhodpsn"/>
</dbReference>
<dbReference type="EMBL" id="JAIWYP010000003">
    <property type="protein sequence ID" value="KAH3859191.1"/>
    <property type="molecule type" value="Genomic_DNA"/>
</dbReference>
<reference evidence="14" key="2">
    <citation type="submission" date="2020-11" db="EMBL/GenBank/DDBJ databases">
        <authorList>
            <person name="McCartney M.A."/>
            <person name="Auch B."/>
            <person name="Kono T."/>
            <person name="Mallez S."/>
            <person name="Becker A."/>
            <person name="Gohl D.M."/>
            <person name="Silverstein K.A.T."/>
            <person name="Koren S."/>
            <person name="Bechman K.B."/>
            <person name="Herman A."/>
            <person name="Abrahante J.E."/>
            <person name="Garbe J."/>
        </authorList>
    </citation>
    <scope>NUCLEOTIDE SEQUENCE</scope>
    <source>
        <strain evidence="14">Duluth1</strain>
        <tissue evidence="14">Whole animal</tissue>
    </source>
</reference>
<name>A0A9D4LJQ0_DREPO</name>
<dbReference type="Pfam" id="PF00001">
    <property type="entry name" value="7tm_1"/>
    <property type="match status" value="1"/>
</dbReference>
<feature type="domain" description="G-protein coupled receptors family 1 profile" evidence="13">
    <location>
        <begin position="24"/>
        <end position="283"/>
    </location>
</feature>
<protein>
    <recommendedName>
        <fullName evidence="13">G-protein coupled receptors family 1 profile domain-containing protein</fullName>
    </recommendedName>
</protein>
<dbReference type="PROSITE" id="PS00237">
    <property type="entry name" value="G_PROTEIN_RECEP_F1_1"/>
    <property type="match status" value="1"/>
</dbReference>